<reference evidence="7" key="1">
    <citation type="journal article" date="2022" name="G3 (Bethesda)">
        <title>Unveiling the complete genome sequence of Alicyclobacillus acidoterrestris DSM 3922T, a taint-producing strain.</title>
        <authorList>
            <person name="Leonardo I.C."/>
            <person name="Barreto Crespo M.T."/>
            <person name="Gaspar F.B."/>
        </authorList>
    </citation>
    <scope>NUCLEOTIDE SEQUENCE [LARGE SCALE GENOMIC DNA]</scope>
    <source>
        <strain evidence="7">DSM 3922</strain>
    </source>
</reference>
<accession>A0A9E6ZR06</accession>
<evidence type="ECO:0000256" key="2">
    <source>
        <dbReference type="ARBA" id="ARBA00010742"/>
    </source>
</evidence>
<evidence type="ECO:0000313" key="7">
    <source>
        <dbReference type="Proteomes" id="UP000829401"/>
    </source>
</evidence>
<dbReference type="AlphaFoldDB" id="A0A9E6ZR06"/>
<name>A0A9E6ZR06_ALIAG</name>
<evidence type="ECO:0000256" key="1">
    <source>
        <dbReference type="ARBA" id="ARBA00004418"/>
    </source>
</evidence>
<dbReference type="RefSeq" id="WP_081654145.1">
    <property type="nucleotide sequence ID" value="NZ_AURB01000145.1"/>
</dbReference>
<dbReference type="OrthoDB" id="286202at2"/>
<dbReference type="Gene3D" id="3.40.190.10">
    <property type="entry name" value="Periplasmic binding protein-like II"/>
    <property type="match status" value="2"/>
</dbReference>
<dbReference type="InterPro" id="IPR015168">
    <property type="entry name" value="SsuA/THI5"/>
</dbReference>
<comment type="similarity">
    <text evidence="2">Belongs to the bacterial solute-binding protein SsuA/TauA family.</text>
</comment>
<dbReference type="Proteomes" id="UP000829401">
    <property type="component" value="Chromosome"/>
</dbReference>
<dbReference type="PANTHER" id="PTHR30024:SF47">
    <property type="entry name" value="TAURINE-BINDING PERIPLASMIC PROTEIN"/>
    <property type="match status" value="1"/>
</dbReference>
<proteinExistence type="inferred from homology"/>
<keyword evidence="3 4" id="KW-0732">Signal</keyword>
<comment type="subcellular location">
    <subcellularLocation>
        <location evidence="1">Periplasm</location>
    </subcellularLocation>
</comment>
<feature type="domain" description="SsuA/THI5-like" evidence="5">
    <location>
        <begin position="80"/>
        <end position="274"/>
    </location>
</feature>
<dbReference type="PROSITE" id="PS51257">
    <property type="entry name" value="PROKAR_LIPOPROTEIN"/>
    <property type="match status" value="1"/>
</dbReference>
<protein>
    <submittedName>
        <fullName evidence="6">ABC transporter substrate-binding protein</fullName>
    </submittedName>
</protein>
<evidence type="ECO:0000256" key="3">
    <source>
        <dbReference type="ARBA" id="ARBA00022729"/>
    </source>
</evidence>
<dbReference type="Pfam" id="PF09084">
    <property type="entry name" value="NMT1"/>
    <property type="match status" value="1"/>
</dbReference>
<evidence type="ECO:0000259" key="5">
    <source>
        <dbReference type="Pfam" id="PF09084"/>
    </source>
</evidence>
<dbReference type="GO" id="GO:0042597">
    <property type="term" value="C:periplasmic space"/>
    <property type="evidence" value="ECO:0007669"/>
    <property type="project" value="UniProtKB-SubCell"/>
</dbReference>
<feature type="chain" id="PRO_5039688911" evidence="4">
    <location>
        <begin position="29"/>
        <end position="337"/>
    </location>
</feature>
<keyword evidence="7" id="KW-1185">Reference proteome</keyword>
<feature type="signal peptide" evidence="4">
    <location>
        <begin position="1"/>
        <end position="28"/>
    </location>
</feature>
<organism evidence="6 7">
    <name type="scientific">Alicyclobacillus acidoterrestris (strain ATCC 49025 / DSM 3922 / CIP 106132 / NCIMB 13137 / GD3B)</name>
    <dbReference type="NCBI Taxonomy" id="1356854"/>
    <lineage>
        <taxon>Bacteria</taxon>
        <taxon>Bacillati</taxon>
        <taxon>Bacillota</taxon>
        <taxon>Bacilli</taxon>
        <taxon>Bacillales</taxon>
        <taxon>Alicyclobacillaceae</taxon>
        <taxon>Alicyclobacillus</taxon>
    </lineage>
</organism>
<dbReference type="SUPFAM" id="SSF53850">
    <property type="entry name" value="Periplasmic binding protein-like II"/>
    <property type="match status" value="1"/>
</dbReference>
<dbReference type="EMBL" id="CP080467">
    <property type="protein sequence ID" value="UNO50294.1"/>
    <property type="molecule type" value="Genomic_DNA"/>
</dbReference>
<evidence type="ECO:0000256" key="4">
    <source>
        <dbReference type="SAM" id="SignalP"/>
    </source>
</evidence>
<gene>
    <name evidence="6" type="ORF">K1I37_07420</name>
</gene>
<sequence length="337" mass="35978">MTKRLNRYPRMNCTSLLASTLAISLALAGCGTAQPAGNHSNASEASSTASVLRFGYIASKGNTPGDPIGWAVKTGLIKKYYAQLGISDIQFTPFVNGPDLVAALQGGSIDAGELGDTPAVNAEANGYQSDLIDFTNLNQEVWLVTKKNGPKTLQDLKGQTVATSPGSYMSRYLLTLLKNEGLSQQVKVDPIYPADAESALQSGRIAAYAAPTDTGPQLQQLGFPVIDKASEHQLTGTSVTVASPKFVTAHPNFAKAWVEMTEASVSDIRQHADEYYQFASDASGFPVDIVKASSPISNLPTTQFPTQGIQSLNAVEQFLLQQGLAKNQFSIQDWEVK</sequence>
<dbReference type="KEGG" id="aaco:K1I37_07420"/>
<evidence type="ECO:0000313" key="6">
    <source>
        <dbReference type="EMBL" id="UNO50294.1"/>
    </source>
</evidence>
<dbReference type="PANTHER" id="PTHR30024">
    <property type="entry name" value="ALIPHATIC SULFONATES-BINDING PROTEIN-RELATED"/>
    <property type="match status" value="1"/>
</dbReference>